<evidence type="ECO:0000256" key="2">
    <source>
        <dbReference type="ARBA" id="ARBA00022643"/>
    </source>
</evidence>
<evidence type="ECO:0000256" key="4">
    <source>
        <dbReference type="SAM" id="MobiDB-lite"/>
    </source>
</evidence>
<evidence type="ECO:0000313" key="6">
    <source>
        <dbReference type="Proteomes" id="UP000199111"/>
    </source>
</evidence>
<sequence>MRTAICERFGVEFPLFAFSHCRDVVAAVTNAGGMGVLGAIAYSPRQLDAELNWIDERVGGRPYGVDVLVPGGVDASAADRSARLLDFIPERHRDFVTYLFGKYGVNLPEPFTGAMSVYADEVGRRVTAEGATGLVDVALKHPIGLIASALGPPPPEMAAKAREAGVAVAALVGTVEHARRQVAAGADVIVAQGSEAGGHTGEISTMVLVPQVVDAVDVPVLAAGGIACGRQAAAALALGAEGVWCGSVWLTTEEAETLPSVKRKMLAATSSDTVRSRSRTGKPARQLRSAWTEEWDGAQESPGPLPMPLQMLLAEGAMARIGRAADSGDPGAGELVTYFVGQVVGQMNRVRPARQVVYDMIEEFAVAVERLEAVTGGGTQPHRPPSS</sequence>
<dbReference type="AlphaFoldDB" id="A0A1I3NAN5"/>
<keyword evidence="1" id="KW-0285">Flavoprotein</keyword>
<proteinExistence type="predicted"/>
<gene>
    <name evidence="5" type="ORF">SAMN05216275_106169</name>
</gene>
<dbReference type="Gene3D" id="3.20.20.70">
    <property type="entry name" value="Aldolase class I"/>
    <property type="match status" value="1"/>
</dbReference>
<dbReference type="CDD" id="cd04730">
    <property type="entry name" value="NPD_like"/>
    <property type="match status" value="1"/>
</dbReference>
<name>A0A1I3NAN5_9ACTN</name>
<dbReference type="InterPro" id="IPR004136">
    <property type="entry name" value="NMO"/>
</dbReference>
<dbReference type="Pfam" id="PF03060">
    <property type="entry name" value="NMO"/>
    <property type="match status" value="1"/>
</dbReference>
<dbReference type="PANTHER" id="PTHR32332:SF38">
    <property type="entry name" value="MONOOXYGENASE RV1533-RELATED"/>
    <property type="match status" value="1"/>
</dbReference>
<dbReference type="InterPro" id="IPR013785">
    <property type="entry name" value="Aldolase_TIM"/>
</dbReference>
<dbReference type="SUPFAM" id="SSF51412">
    <property type="entry name" value="Inosine monophosphate dehydrogenase (IMPDH)"/>
    <property type="match status" value="1"/>
</dbReference>
<dbReference type="GO" id="GO:0018580">
    <property type="term" value="F:nitronate monooxygenase activity"/>
    <property type="evidence" value="ECO:0007669"/>
    <property type="project" value="InterPro"/>
</dbReference>
<keyword evidence="3" id="KW-0560">Oxidoreductase</keyword>
<feature type="region of interest" description="Disordered" evidence="4">
    <location>
        <begin position="272"/>
        <end position="303"/>
    </location>
</feature>
<keyword evidence="5" id="KW-0223">Dioxygenase</keyword>
<keyword evidence="6" id="KW-1185">Reference proteome</keyword>
<dbReference type="Proteomes" id="UP000199111">
    <property type="component" value="Unassembled WGS sequence"/>
</dbReference>
<protein>
    <submittedName>
        <fullName evidence="5">NAD(P)H-dependent flavin oxidoreductase YrpB, nitropropane dioxygenase family</fullName>
    </submittedName>
</protein>
<reference evidence="6" key="1">
    <citation type="submission" date="2016-10" db="EMBL/GenBank/DDBJ databases">
        <authorList>
            <person name="Varghese N."/>
            <person name="Submissions S."/>
        </authorList>
    </citation>
    <scope>NUCLEOTIDE SEQUENCE [LARGE SCALE GENOMIC DNA]</scope>
    <source>
        <strain evidence="6">CGMCC 4.2126</strain>
    </source>
</reference>
<evidence type="ECO:0000256" key="3">
    <source>
        <dbReference type="ARBA" id="ARBA00023002"/>
    </source>
</evidence>
<evidence type="ECO:0000256" key="1">
    <source>
        <dbReference type="ARBA" id="ARBA00022630"/>
    </source>
</evidence>
<dbReference type="GeneID" id="96298113"/>
<dbReference type="GO" id="GO:0051213">
    <property type="term" value="F:dioxygenase activity"/>
    <property type="evidence" value="ECO:0007669"/>
    <property type="project" value="UniProtKB-KW"/>
</dbReference>
<organism evidence="5 6">
    <name type="scientific">Streptosporangium canum</name>
    <dbReference type="NCBI Taxonomy" id="324952"/>
    <lineage>
        <taxon>Bacteria</taxon>
        <taxon>Bacillati</taxon>
        <taxon>Actinomycetota</taxon>
        <taxon>Actinomycetes</taxon>
        <taxon>Streptosporangiales</taxon>
        <taxon>Streptosporangiaceae</taxon>
        <taxon>Streptosporangium</taxon>
    </lineage>
</organism>
<dbReference type="PANTHER" id="PTHR32332">
    <property type="entry name" value="2-NITROPROPANE DIOXYGENASE"/>
    <property type="match status" value="1"/>
</dbReference>
<dbReference type="EMBL" id="FOQY01000006">
    <property type="protein sequence ID" value="SFJ06378.1"/>
    <property type="molecule type" value="Genomic_DNA"/>
</dbReference>
<accession>A0A1I3NAN5</accession>
<keyword evidence="2" id="KW-0288">FMN</keyword>
<evidence type="ECO:0000313" key="5">
    <source>
        <dbReference type="EMBL" id="SFJ06378.1"/>
    </source>
</evidence>
<dbReference type="RefSeq" id="WP_093887013.1">
    <property type="nucleotide sequence ID" value="NZ_FOQY01000006.1"/>
</dbReference>